<comment type="caution">
    <text evidence="1">The sequence shown here is derived from an EMBL/GenBank/DDBJ whole genome shotgun (WGS) entry which is preliminary data.</text>
</comment>
<accession>A0ABT2FQF5</accession>
<evidence type="ECO:0000313" key="1">
    <source>
        <dbReference type="EMBL" id="MCS4558579.1"/>
    </source>
</evidence>
<dbReference type="Proteomes" id="UP001201549">
    <property type="component" value="Unassembled WGS sequence"/>
</dbReference>
<gene>
    <name evidence="1" type="ORF">L9G74_19255</name>
</gene>
<evidence type="ECO:0000313" key="2">
    <source>
        <dbReference type="Proteomes" id="UP001201549"/>
    </source>
</evidence>
<dbReference type="EMBL" id="JAKOGG010000023">
    <property type="protein sequence ID" value="MCS4558579.1"/>
    <property type="molecule type" value="Genomic_DNA"/>
</dbReference>
<reference evidence="1 2" key="1">
    <citation type="submission" date="2022-02" db="EMBL/GenBank/DDBJ databases">
        <authorList>
            <person name="Zhuang L."/>
        </authorList>
    </citation>
    <scope>NUCLEOTIDE SEQUENCE [LARGE SCALE GENOMIC DNA]</scope>
    <source>
        <strain evidence="1 2">C32</strain>
    </source>
</reference>
<reference evidence="2" key="2">
    <citation type="submission" date="2023-07" db="EMBL/GenBank/DDBJ databases">
        <title>Shewanella mangrovi sp. nov., an acetaldehyde- degrading bacterium isolated from mangrove sediment.</title>
        <authorList>
            <person name="Liu Y."/>
        </authorList>
    </citation>
    <scope>NUCLEOTIDE SEQUENCE [LARGE SCALE GENOMIC DNA]</scope>
    <source>
        <strain evidence="2">C32</strain>
    </source>
</reference>
<name>A0ABT2FQF5_9GAMM</name>
<dbReference type="RefSeq" id="WP_238898396.1">
    <property type="nucleotide sequence ID" value="NZ_JAKOGG010000023.1"/>
</dbReference>
<keyword evidence="2" id="KW-1185">Reference proteome</keyword>
<sequence>MKINNSSYNVYTPARSKIENQQKQYNDLSQQSITDIKPAAKFDTQANKVKMDDTNNIDPQLNSIKEKDALSRTSSDWEYLFKNDKRLAEITAKGNNNPGSLTAEEVDYEQKARGFVNTIANLNEDEKSLYNLAVSKGNSSAAEGISQIALIRMMGHEATTTNGEHYDPRTTEINEENISKLFINSINDNSGNSKNNFQALLALLKEQPTS</sequence>
<protein>
    <submittedName>
        <fullName evidence="1">Uncharacterized protein</fullName>
    </submittedName>
</protein>
<organism evidence="1 2">
    <name type="scientific">Shewanella electrica</name>
    <dbReference type="NCBI Taxonomy" id="515560"/>
    <lineage>
        <taxon>Bacteria</taxon>
        <taxon>Pseudomonadati</taxon>
        <taxon>Pseudomonadota</taxon>
        <taxon>Gammaproteobacteria</taxon>
        <taxon>Alteromonadales</taxon>
        <taxon>Shewanellaceae</taxon>
        <taxon>Shewanella</taxon>
    </lineage>
</organism>
<proteinExistence type="predicted"/>